<sequence>MAPGRRRMKWRHPLLQLLVLLCLGLTLVLSGFYSLQWDWSRQGRNQLHPQTLALLQRLQGPIKVTAFVPDLPLQRALVSTLLDKYRQHYPQLQLQFIDPSQEPEVARDLEIHHTPQLLLEYHGRQARIGTVNEQLLSEALARLSLDNQGWIAGIRGHGEASLRGSKNHELGSFGKLLEEKSYKVIELELNDTGQVPDNVRLLVLAAPATALSAGETAVLLNYLEHGGALLWLADGRIPQALADYFGIAFLPGTVVDAAAADMGMDSPAIAIGNPTDDSPLHKSLQAAVFLPHARAPEIMDDKWQASPLLRTGARSWNETGSLKGSIERDPRAGEQRGPLNLALALTRKRKDGKQQKVIIAGDSDFLSNRFLGNGANRDFGLSLIHWLSDNGQLIDIPEFTPADQQWRWQPARTATLASLFMFGLPLLLVALGLFTGWRRRRA</sequence>
<keyword evidence="1" id="KW-1133">Transmembrane helix</keyword>
<dbReference type="AlphaFoldDB" id="A0A831RYU0"/>
<dbReference type="InterPro" id="IPR055396">
    <property type="entry name" value="DUF7088"/>
</dbReference>
<gene>
    <name evidence="4" type="ORF">ENJ12_07515</name>
</gene>
<feature type="domain" description="DUF7088" evidence="3">
    <location>
        <begin position="43"/>
        <end position="108"/>
    </location>
</feature>
<dbReference type="SUPFAM" id="SSF52317">
    <property type="entry name" value="Class I glutamine amidotransferase-like"/>
    <property type="match status" value="1"/>
</dbReference>
<dbReference type="InterPro" id="IPR019196">
    <property type="entry name" value="ABC_transp_unknown"/>
</dbReference>
<evidence type="ECO:0000313" key="4">
    <source>
        <dbReference type="EMBL" id="HEC06683.1"/>
    </source>
</evidence>
<dbReference type="EMBL" id="DRLF01000263">
    <property type="protein sequence ID" value="HEC06683.1"/>
    <property type="molecule type" value="Genomic_DNA"/>
</dbReference>
<comment type="caution">
    <text evidence="4">The sequence shown here is derived from an EMBL/GenBank/DDBJ whole genome shotgun (WGS) entry which is preliminary data.</text>
</comment>
<proteinExistence type="predicted"/>
<dbReference type="Pfam" id="PF09822">
    <property type="entry name" value="ABC_transp_aux"/>
    <property type="match status" value="1"/>
</dbReference>
<feature type="domain" description="ABC-type uncharacterised transport system" evidence="2">
    <location>
        <begin position="153"/>
        <end position="373"/>
    </location>
</feature>
<evidence type="ECO:0000259" key="2">
    <source>
        <dbReference type="Pfam" id="PF09822"/>
    </source>
</evidence>
<accession>A0A831RYU0</accession>
<protein>
    <recommendedName>
        <fullName evidence="5">ABC transporter</fullName>
    </recommendedName>
</protein>
<organism evidence="4">
    <name type="scientific">Thiolapillus brandeum</name>
    <dbReference type="NCBI Taxonomy" id="1076588"/>
    <lineage>
        <taxon>Bacteria</taxon>
        <taxon>Pseudomonadati</taxon>
        <taxon>Pseudomonadota</taxon>
        <taxon>Gammaproteobacteria</taxon>
        <taxon>Chromatiales</taxon>
        <taxon>Sedimenticolaceae</taxon>
        <taxon>Thiolapillus</taxon>
    </lineage>
</organism>
<name>A0A831RYU0_9GAMM</name>
<keyword evidence="1" id="KW-0812">Transmembrane</keyword>
<dbReference type="InterPro" id="IPR029062">
    <property type="entry name" value="Class_I_gatase-like"/>
</dbReference>
<reference evidence="4" key="1">
    <citation type="journal article" date="2020" name="mSystems">
        <title>Genome- and Community-Level Interaction Insights into Carbon Utilization and Element Cycling Functions of Hydrothermarchaeota in Hydrothermal Sediment.</title>
        <authorList>
            <person name="Zhou Z."/>
            <person name="Liu Y."/>
            <person name="Xu W."/>
            <person name="Pan J."/>
            <person name="Luo Z.H."/>
            <person name="Li M."/>
        </authorList>
    </citation>
    <scope>NUCLEOTIDE SEQUENCE [LARGE SCALE GENOMIC DNA]</scope>
    <source>
        <strain evidence="4">HyVt-458</strain>
    </source>
</reference>
<dbReference type="Proteomes" id="UP000886339">
    <property type="component" value="Unassembled WGS sequence"/>
</dbReference>
<evidence type="ECO:0008006" key="5">
    <source>
        <dbReference type="Google" id="ProtNLM"/>
    </source>
</evidence>
<dbReference type="Pfam" id="PF23357">
    <property type="entry name" value="DUF7088"/>
    <property type="match status" value="1"/>
</dbReference>
<evidence type="ECO:0000259" key="3">
    <source>
        <dbReference type="Pfam" id="PF23357"/>
    </source>
</evidence>
<evidence type="ECO:0000256" key="1">
    <source>
        <dbReference type="SAM" id="Phobius"/>
    </source>
</evidence>
<keyword evidence="1" id="KW-0472">Membrane</keyword>
<feature type="transmembrane region" description="Helical" evidence="1">
    <location>
        <begin position="416"/>
        <end position="437"/>
    </location>
</feature>